<feature type="non-terminal residue" evidence="1">
    <location>
        <position position="1"/>
    </location>
</feature>
<comment type="caution">
    <text evidence="1">The sequence shown here is derived from an EMBL/GenBank/DDBJ whole genome shotgun (WGS) entry which is preliminary data.</text>
</comment>
<reference evidence="1" key="1">
    <citation type="submission" date="2023-10" db="EMBL/GenBank/DDBJ databases">
        <authorList>
            <person name="Chen Y."/>
            <person name="Shah S."/>
            <person name="Dougan E. K."/>
            <person name="Thang M."/>
            <person name="Chan C."/>
        </authorList>
    </citation>
    <scope>NUCLEOTIDE SEQUENCE [LARGE SCALE GENOMIC DNA]</scope>
</reference>
<name>A0ABN9XGC8_9DINO</name>
<evidence type="ECO:0000313" key="2">
    <source>
        <dbReference type="Proteomes" id="UP001189429"/>
    </source>
</evidence>
<feature type="non-terminal residue" evidence="1">
    <location>
        <position position="151"/>
    </location>
</feature>
<protein>
    <submittedName>
        <fullName evidence="1">Uncharacterized protein</fullName>
    </submittedName>
</protein>
<accession>A0ABN9XGC8</accession>
<organism evidence="1 2">
    <name type="scientific">Prorocentrum cordatum</name>
    <dbReference type="NCBI Taxonomy" id="2364126"/>
    <lineage>
        <taxon>Eukaryota</taxon>
        <taxon>Sar</taxon>
        <taxon>Alveolata</taxon>
        <taxon>Dinophyceae</taxon>
        <taxon>Prorocentrales</taxon>
        <taxon>Prorocentraceae</taxon>
        <taxon>Prorocentrum</taxon>
    </lineage>
</organism>
<proteinExistence type="predicted"/>
<dbReference type="EMBL" id="CAUYUJ010020288">
    <property type="protein sequence ID" value="CAK0897170.1"/>
    <property type="molecule type" value="Genomic_DNA"/>
</dbReference>
<keyword evidence="2" id="KW-1185">Reference proteome</keyword>
<evidence type="ECO:0000313" key="1">
    <source>
        <dbReference type="EMBL" id="CAK0897170.1"/>
    </source>
</evidence>
<sequence>ATAVRAWEAAHAHPSVFGSAGRGAQRAAWAAAFAAEAAAASARRHVAPLLDLAKSFERIPRHLVAAAAARLEFDLGAFSRLLVAARGIAAGSGFAAVELQMSLRESMRIATLRWLFLRPLLYVDDSTIAASGFSGEALAAASRGTEFFVDV</sequence>
<gene>
    <name evidence="1" type="ORF">PCOR1329_LOCUS75428</name>
</gene>
<dbReference type="Proteomes" id="UP001189429">
    <property type="component" value="Unassembled WGS sequence"/>
</dbReference>